<evidence type="ECO:0000256" key="2">
    <source>
        <dbReference type="ARBA" id="ARBA00005199"/>
    </source>
</evidence>
<dbReference type="GO" id="GO:0004805">
    <property type="term" value="F:trehalose-phosphatase activity"/>
    <property type="evidence" value="ECO:0007669"/>
    <property type="project" value="UniProtKB-EC"/>
</dbReference>
<organism evidence="6 7">
    <name type="scientific">Lutzomyia longipalpis</name>
    <name type="common">Sand fly</name>
    <dbReference type="NCBI Taxonomy" id="7200"/>
    <lineage>
        <taxon>Eukaryota</taxon>
        <taxon>Metazoa</taxon>
        <taxon>Ecdysozoa</taxon>
        <taxon>Arthropoda</taxon>
        <taxon>Hexapoda</taxon>
        <taxon>Insecta</taxon>
        <taxon>Pterygota</taxon>
        <taxon>Neoptera</taxon>
        <taxon>Endopterygota</taxon>
        <taxon>Diptera</taxon>
        <taxon>Nematocera</taxon>
        <taxon>Psychodoidea</taxon>
        <taxon>Psychodidae</taxon>
        <taxon>Lutzomyia</taxon>
        <taxon>Lutzomyia</taxon>
    </lineage>
</organism>
<comment type="function">
    <text evidence="5">Removes the phosphate from trehalose 6-phosphate to produce free trehalose.</text>
</comment>
<dbReference type="Gene3D" id="3.40.50.1000">
    <property type="entry name" value="HAD superfamily/HAD-like"/>
    <property type="match status" value="1"/>
</dbReference>
<keyword evidence="4 5" id="KW-0378">Hydrolase</keyword>
<evidence type="ECO:0000256" key="3">
    <source>
        <dbReference type="ARBA" id="ARBA00008770"/>
    </source>
</evidence>
<comment type="catalytic activity">
    <reaction evidence="1 5">
        <text>alpha,alpha-trehalose 6-phosphate + H2O = alpha,alpha-trehalose + phosphate</text>
        <dbReference type="Rhea" id="RHEA:23420"/>
        <dbReference type="ChEBI" id="CHEBI:15377"/>
        <dbReference type="ChEBI" id="CHEBI:16551"/>
        <dbReference type="ChEBI" id="CHEBI:43474"/>
        <dbReference type="ChEBI" id="CHEBI:58429"/>
        <dbReference type="EC" id="3.1.3.12"/>
    </reaction>
</comment>
<dbReference type="VEuPathDB" id="VectorBase:LLOJ004047"/>
<dbReference type="NCBIfam" id="TIGR01484">
    <property type="entry name" value="HAD-SF-IIB"/>
    <property type="match status" value="1"/>
</dbReference>
<dbReference type="PANTHER" id="PTHR43768:SF3">
    <property type="entry name" value="TREHALOSE 6-PHOSPHATE PHOSPHATASE"/>
    <property type="match status" value="1"/>
</dbReference>
<protein>
    <recommendedName>
        <fullName evidence="5">Trehalose 6-phosphate phosphatase</fullName>
        <ecNumber evidence="5">3.1.3.12</ecNumber>
    </recommendedName>
</protein>
<dbReference type="InterPro" id="IPR006379">
    <property type="entry name" value="HAD-SF_hydro_IIB"/>
</dbReference>
<dbReference type="InterPro" id="IPR044651">
    <property type="entry name" value="OTSB-like"/>
</dbReference>
<dbReference type="UniPathway" id="UPA00299"/>
<name>A0A1B0CHY5_LUTLO</name>
<dbReference type="VEuPathDB" id="VectorBase:LLONM1_006772"/>
<sequence>SLNYSSVAVDCDSSSLHNISLQICILALFCKEFELFFFLLGLSSVAAELNHPITMPVGNLITLRNEDDFNQTLTSYVSSPKTLAVLLDYDGTLAPIAAHPNNTCIPPESEVHLKQLVQRTDVFVAVISGRGVDDVRKKVNIENVTYAGNHGLEILYPNGSRYNYPIPEPLKVNYTKMVDILNENYAHDGAWVENKKASLTFHYRNVPENLHSDLKAEVRKTIESYGFRANQAHMAIEAKPPVEWNKGKAALFILQNKFGDDWADKVKVFFAGDDTTDEDAMMVLKGKGISFRIAENDQIQTHADYRLESPFAVGKLLKWLENK</sequence>
<dbReference type="SUPFAM" id="SSF56784">
    <property type="entry name" value="HAD-like"/>
    <property type="match status" value="1"/>
</dbReference>
<dbReference type="Pfam" id="PF02358">
    <property type="entry name" value="Trehalose_PPase"/>
    <property type="match status" value="1"/>
</dbReference>
<dbReference type="InterPro" id="IPR003337">
    <property type="entry name" value="Trehalose_PPase"/>
</dbReference>
<keyword evidence="7" id="KW-1185">Reference proteome</keyword>
<evidence type="ECO:0000313" key="6">
    <source>
        <dbReference type="EnsemblMetazoa" id="LLOJ004047-PA"/>
    </source>
</evidence>
<dbReference type="EC" id="3.1.3.12" evidence="5"/>
<evidence type="ECO:0000256" key="1">
    <source>
        <dbReference type="ARBA" id="ARBA00000500"/>
    </source>
</evidence>
<dbReference type="GO" id="GO:0005992">
    <property type="term" value="P:trehalose biosynthetic process"/>
    <property type="evidence" value="ECO:0007669"/>
    <property type="project" value="UniProtKB-UniPathway"/>
</dbReference>
<dbReference type="AlphaFoldDB" id="A0A1B0CHY5"/>
<reference evidence="6" key="1">
    <citation type="submission" date="2020-05" db="UniProtKB">
        <authorList>
            <consortium name="EnsemblMetazoa"/>
        </authorList>
    </citation>
    <scope>IDENTIFICATION</scope>
    <source>
        <strain evidence="6">Jacobina</strain>
    </source>
</reference>
<dbReference type="NCBIfam" id="TIGR00685">
    <property type="entry name" value="T6PP"/>
    <property type="match status" value="1"/>
</dbReference>
<dbReference type="Gene3D" id="3.30.70.1020">
    <property type="entry name" value="Trehalose-6-phosphate phosphatase related protein, domain 2"/>
    <property type="match status" value="1"/>
</dbReference>
<comment type="cofactor">
    <cofactor evidence="5">
        <name>a divalent metal cation</name>
        <dbReference type="ChEBI" id="CHEBI:60240"/>
    </cofactor>
</comment>
<dbReference type="EMBL" id="AJWK01012907">
    <property type="status" value="NOT_ANNOTATED_CDS"/>
    <property type="molecule type" value="Genomic_DNA"/>
</dbReference>
<dbReference type="EnsemblMetazoa" id="LLOJ004047-RA">
    <property type="protein sequence ID" value="LLOJ004047-PA"/>
    <property type="gene ID" value="LLOJ004047"/>
</dbReference>
<dbReference type="CDD" id="cd01627">
    <property type="entry name" value="HAD_TPP"/>
    <property type="match status" value="1"/>
</dbReference>
<dbReference type="InterPro" id="IPR023214">
    <property type="entry name" value="HAD_sf"/>
</dbReference>
<dbReference type="InterPro" id="IPR036412">
    <property type="entry name" value="HAD-like_sf"/>
</dbReference>
<dbReference type="Proteomes" id="UP000092461">
    <property type="component" value="Unassembled WGS sequence"/>
</dbReference>
<proteinExistence type="inferred from homology"/>
<comment type="pathway">
    <text evidence="2 5">Glycan biosynthesis; trehalose biosynthesis.</text>
</comment>
<accession>A0A1B0CHY5</accession>
<evidence type="ECO:0000313" key="7">
    <source>
        <dbReference type="Proteomes" id="UP000092461"/>
    </source>
</evidence>
<evidence type="ECO:0000256" key="5">
    <source>
        <dbReference type="RuleBase" id="RU361117"/>
    </source>
</evidence>
<comment type="similarity">
    <text evidence="3 5">Belongs to the trehalose phosphatase family.</text>
</comment>
<evidence type="ECO:0000256" key="4">
    <source>
        <dbReference type="ARBA" id="ARBA00022801"/>
    </source>
</evidence>
<dbReference type="PANTHER" id="PTHR43768">
    <property type="entry name" value="TREHALOSE 6-PHOSPHATE PHOSPHATASE"/>
    <property type="match status" value="1"/>
</dbReference>